<dbReference type="CDD" id="cd23024">
    <property type="entry name" value="zf-HIT_ZNHIT2-3"/>
    <property type="match status" value="1"/>
</dbReference>
<organism evidence="7 8">
    <name type="scientific">Phlyctema vagabunda</name>
    <dbReference type="NCBI Taxonomy" id="108571"/>
    <lineage>
        <taxon>Eukaryota</taxon>
        <taxon>Fungi</taxon>
        <taxon>Dikarya</taxon>
        <taxon>Ascomycota</taxon>
        <taxon>Pezizomycotina</taxon>
        <taxon>Leotiomycetes</taxon>
        <taxon>Helotiales</taxon>
        <taxon>Dermateaceae</taxon>
        <taxon>Phlyctema</taxon>
    </lineage>
</organism>
<feature type="region of interest" description="Disordered" evidence="5">
    <location>
        <begin position="1"/>
        <end position="42"/>
    </location>
</feature>
<feature type="region of interest" description="Disordered" evidence="5">
    <location>
        <begin position="145"/>
        <end position="183"/>
    </location>
</feature>
<comment type="caution">
    <text evidence="7">The sequence shown here is derived from an EMBL/GenBank/DDBJ whole genome shotgun (WGS) entry which is preliminary data.</text>
</comment>
<gene>
    <name evidence="7" type="ORF">PVAG01_10787</name>
</gene>
<protein>
    <submittedName>
        <fullName evidence="7">HIT zinc finger</fullName>
    </submittedName>
</protein>
<evidence type="ECO:0000313" key="8">
    <source>
        <dbReference type="Proteomes" id="UP001629113"/>
    </source>
</evidence>
<dbReference type="InterPro" id="IPR051639">
    <property type="entry name" value="BCD1"/>
</dbReference>
<evidence type="ECO:0000256" key="5">
    <source>
        <dbReference type="SAM" id="MobiDB-lite"/>
    </source>
</evidence>
<evidence type="ECO:0000259" key="6">
    <source>
        <dbReference type="PROSITE" id="PS51083"/>
    </source>
</evidence>
<evidence type="ECO:0000313" key="7">
    <source>
        <dbReference type="EMBL" id="KAL3417778.1"/>
    </source>
</evidence>
<dbReference type="InterPro" id="IPR007529">
    <property type="entry name" value="Znf_HIT"/>
</dbReference>
<evidence type="ECO:0000256" key="4">
    <source>
        <dbReference type="PROSITE-ProRule" id="PRU00453"/>
    </source>
</evidence>
<sequence length="249" mass="26757">MSIPDQDPDAILDDSRVPPSATTQDLENPTAPSGSGDAMGEAAETPANPKLCGVCRENEHKYKCTRCLLPYCSVACSTIHRATHPAIEAIATPSRVLQEEPARAPPKALAGTVGFKDPFAALENAPQIQELFKMFPNLPGQLDKIHSATLPPLDDPSRGARSSDFFPGSQGRGAKTPSWNRDKGLQSGVEALTKARHAYGKDGEGVREFSRVVLQILSGEDETAALRLLEKEMAEENARVISQLLESNS</sequence>
<feature type="compositionally biased region" description="Polar residues" evidence="5">
    <location>
        <begin position="20"/>
        <end position="33"/>
    </location>
</feature>
<evidence type="ECO:0000256" key="3">
    <source>
        <dbReference type="ARBA" id="ARBA00022833"/>
    </source>
</evidence>
<dbReference type="PANTHER" id="PTHR13483:SF11">
    <property type="entry name" value="ZINC FINGER HIT DOMAIN-CONTAINING PROTEIN 3"/>
    <property type="match status" value="1"/>
</dbReference>
<feature type="domain" description="HIT-type" evidence="6">
    <location>
        <begin position="52"/>
        <end position="86"/>
    </location>
</feature>
<evidence type="ECO:0000256" key="2">
    <source>
        <dbReference type="ARBA" id="ARBA00022771"/>
    </source>
</evidence>
<dbReference type="PROSITE" id="PS51083">
    <property type="entry name" value="ZF_HIT"/>
    <property type="match status" value="1"/>
</dbReference>
<dbReference type="PANTHER" id="PTHR13483">
    <property type="entry name" value="BOX C_D SNORNA PROTEIN 1-RELATED"/>
    <property type="match status" value="1"/>
</dbReference>
<dbReference type="Gene3D" id="3.30.60.190">
    <property type="match status" value="1"/>
</dbReference>
<keyword evidence="8" id="KW-1185">Reference proteome</keyword>
<dbReference type="Proteomes" id="UP001629113">
    <property type="component" value="Unassembled WGS sequence"/>
</dbReference>
<keyword evidence="2 4" id="KW-0863">Zinc-finger</keyword>
<feature type="compositionally biased region" description="Acidic residues" evidence="5">
    <location>
        <begin position="1"/>
        <end position="12"/>
    </location>
</feature>
<reference evidence="7 8" key="1">
    <citation type="submission" date="2024-06" db="EMBL/GenBank/DDBJ databases">
        <title>Complete genome of Phlyctema vagabunda strain 19-DSS-EL-015.</title>
        <authorList>
            <person name="Fiorenzani C."/>
        </authorList>
    </citation>
    <scope>NUCLEOTIDE SEQUENCE [LARGE SCALE GENOMIC DNA]</scope>
    <source>
        <strain evidence="7 8">19-DSS-EL-015</strain>
    </source>
</reference>
<accession>A0ABR4P397</accession>
<name>A0ABR4P397_9HELO</name>
<evidence type="ECO:0000256" key="1">
    <source>
        <dbReference type="ARBA" id="ARBA00022723"/>
    </source>
</evidence>
<keyword evidence="3" id="KW-0862">Zinc</keyword>
<proteinExistence type="predicted"/>
<dbReference type="SUPFAM" id="SSF144232">
    <property type="entry name" value="HIT/MYND zinc finger-like"/>
    <property type="match status" value="1"/>
</dbReference>
<dbReference type="Pfam" id="PF04438">
    <property type="entry name" value="zf-HIT"/>
    <property type="match status" value="1"/>
</dbReference>
<keyword evidence="1" id="KW-0479">Metal-binding</keyword>
<dbReference type="EMBL" id="JBFCZG010000010">
    <property type="protein sequence ID" value="KAL3417778.1"/>
    <property type="molecule type" value="Genomic_DNA"/>
</dbReference>